<comment type="caution">
    <text evidence="5">The sequence shown here is derived from an EMBL/GenBank/DDBJ whole genome shotgun (WGS) entry which is preliminary data.</text>
</comment>
<comment type="function">
    <text evidence="3">Component of the exocyst complex.</text>
</comment>
<dbReference type="Gene3D" id="1.20.1280.170">
    <property type="entry name" value="Exocyst complex component Exo70"/>
    <property type="match status" value="1"/>
</dbReference>
<proteinExistence type="inferred from homology"/>
<dbReference type="InterPro" id="IPR016159">
    <property type="entry name" value="Cullin_repeat-like_dom_sf"/>
</dbReference>
<sequence>MQLFNFAEAILSLERCSEKLFRIHDMYDALDNVYLDLKALFSDDSGDFVYTEAKVILAGLGDATKGTFVEFEKAVQHESSRMVAKFIGYVMNYMKLLVEYGDSLNFLLTSKRNNTESSG</sequence>
<dbReference type="InterPro" id="IPR004140">
    <property type="entry name" value="Exo70"/>
</dbReference>
<keyword evidence="3" id="KW-0268">Exocytosis</keyword>
<dbReference type="GO" id="GO:0015031">
    <property type="term" value="P:protein transport"/>
    <property type="evidence" value="ECO:0007669"/>
    <property type="project" value="UniProtKB-KW"/>
</dbReference>
<dbReference type="Pfam" id="PF03081">
    <property type="entry name" value="Exo70_C"/>
    <property type="match status" value="1"/>
</dbReference>
<evidence type="ECO:0000256" key="3">
    <source>
        <dbReference type="RuleBase" id="RU365026"/>
    </source>
</evidence>
<gene>
    <name evidence="5" type="ORF">FRX31_008658</name>
</gene>
<accession>A0A7J6WWC7</accession>
<evidence type="ECO:0000259" key="4">
    <source>
        <dbReference type="Pfam" id="PF03081"/>
    </source>
</evidence>
<comment type="similarity">
    <text evidence="1 3">Belongs to the EXO70 family.</text>
</comment>
<dbReference type="AlphaFoldDB" id="A0A7J6WWC7"/>
<dbReference type="OrthoDB" id="1737110at2759"/>
<evidence type="ECO:0000256" key="2">
    <source>
        <dbReference type="ARBA" id="ARBA00022448"/>
    </source>
</evidence>
<dbReference type="EMBL" id="JABWDY010008989">
    <property type="protein sequence ID" value="KAF5201746.1"/>
    <property type="molecule type" value="Genomic_DNA"/>
</dbReference>
<keyword evidence="2 3" id="KW-0813">Transport</keyword>
<dbReference type="GO" id="GO:0006887">
    <property type="term" value="P:exocytosis"/>
    <property type="evidence" value="ECO:0007669"/>
    <property type="project" value="UniProtKB-KW"/>
</dbReference>
<dbReference type="SUPFAM" id="SSF74788">
    <property type="entry name" value="Cullin repeat-like"/>
    <property type="match status" value="1"/>
</dbReference>
<dbReference type="GO" id="GO:0005546">
    <property type="term" value="F:phosphatidylinositol-4,5-bisphosphate binding"/>
    <property type="evidence" value="ECO:0007669"/>
    <property type="project" value="InterPro"/>
</dbReference>
<evidence type="ECO:0000256" key="1">
    <source>
        <dbReference type="ARBA" id="ARBA00006756"/>
    </source>
</evidence>
<keyword evidence="6" id="KW-1185">Reference proteome</keyword>
<dbReference type="InterPro" id="IPR046364">
    <property type="entry name" value="Exo70_C"/>
</dbReference>
<dbReference type="PANTHER" id="PTHR12542">
    <property type="entry name" value="EXOCYST COMPLEX PROTEIN EXO70"/>
    <property type="match status" value="1"/>
</dbReference>
<dbReference type="PANTHER" id="PTHR12542:SF142">
    <property type="entry name" value="EXOCYST SUBUNIT EXO70 FAMILY PROTEIN"/>
    <property type="match status" value="1"/>
</dbReference>
<evidence type="ECO:0000313" key="5">
    <source>
        <dbReference type="EMBL" id="KAF5201746.1"/>
    </source>
</evidence>
<protein>
    <recommendedName>
        <fullName evidence="3">Exocyst subunit Exo70 family protein</fullName>
    </recommendedName>
</protein>
<evidence type="ECO:0000313" key="6">
    <source>
        <dbReference type="Proteomes" id="UP000554482"/>
    </source>
</evidence>
<dbReference type="Proteomes" id="UP000554482">
    <property type="component" value="Unassembled WGS sequence"/>
</dbReference>
<name>A0A7J6WWC7_THATH</name>
<reference evidence="5 6" key="1">
    <citation type="submission" date="2020-06" db="EMBL/GenBank/DDBJ databases">
        <title>Transcriptomic and genomic resources for Thalictrum thalictroides and T. hernandezii: Facilitating candidate gene discovery in an emerging model plant lineage.</title>
        <authorList>
            <person name="Arias T."/>
            <person name="Riano-Pachon D.M."/>
            <person name="Di Stilio V.S."/>
        </authorList>
    </citation>
    <scope>NUCLEOTIDE SEQUENCE [LARGE SCALE GENOMIC DNA]</scope>
    <source>
        <strain evidence="6">cv. WT478/WT964</strain>
        <tissue evidence="5">Leaves</tissue>
    </source>
</reference>
<feature type="domain" description="Exocyst complex subunit Exo70 C-terminal" evidence="4">
    <location>
        <begin position="1"/>
        <end position="116"/>
    </location>
</feature>
<dbReference type="GO" id="GO:0000145">
    <property type="term" value="C:exocyst"/>
    <property type="evidence" value="ECO:0007669"/>
    <property type="project" value="InterPro"/>
</dbReference>
<organism evidence="5 6">
    <name type="scientific">Thalictrum thalictroides</name>
    <name type="common">Rue-anemone</name>
    <name type="synonym">Anemone thalictroides</name>
    <dbReference type="NCBI Taxonomy" id="46969"/>
    <lineage>
        <taxon>Eukaryota</taxon>
        <taxon>Viridiplantae</taxon>
        <taxon>Streptophyta</taxon>
        <taxon>Embryophyta</taxon>
        <taxon>Tracheophyta</taxon>
        <taxon>Spermatophyta</taxon>
        <taxon>Magnoliopsida</taxon>
        <taxon>Ranunculales</taxon>
        <taxon>Ranunculaceae</taxon>
        <taxon>Thalictroideae</taxon>
        <taxon>Thalictrum</taxon>
    </lineage>
</organism>
<keyword evidence="3" id="KW-0653">Protein transport</keyword>